<dbReference type="AlphaFoldDB" id="A0A244EQJ6"/>
<accession>A0A244EQJ6</accession>
<dbReference type="Proteomes" id="UP000195128">
    <property type="component" value="Unassembled WGS sequence"/>
</dbReference>
<feature type="region of interest" description="Disordered" evidence="1">
    <location>
        <begin position="1"/>
        <end position="37"/>
    </location>
</feature>
<comment type="caution">
    <text evidence="2">The sequence shown here is derived from an EMBL/GenBank/DDBJ whole genome shotgun (WGS) entry which is preliminary data.</text>
</comment>
<sequence length="37" mass="4329">MRLSFRTLRHRNAVRDAPRHNSEPRRTLKTGRGASAR</sequence>
<gene>
    <name evidence="2" type="ORF">BW686_14805</name>
</gene>
<evidence type="ECO:0000313" key="2">
    <source>
        <dbReference type="EMBL" id="OUM06767.1"/>
    </source>
</evidence>
<organism evidence="2 3">
    <name type="scientific">Pseudomonas syringae</name>
    <dbReference type="NCBI Taxonomy" id="317"/>
    <lineage>
        <taxon>Bacteria</taxon>
        <taxon>Pseudomonadati</taxon>
        <taxon>Pseudomonadota</taxon>
        <taxon>Gammaproteobacteria</taxon>
        <taxon>Pseudomonadales</taxon>
        <taxon>Pseudomonadaceae</taxon>
        <taxon>Pseudomonas</taxon>
    </lineage>
</organism>
<evidence type="ECO:0000256" key="1">
    <source>
        <dbReference type="SAM" id="MobiDB-lite"/>
    </source>
</evidence>
<evidence type="ECO:0000313" key="3">
    <source>
        <dbReference type="Proteomes" id="UP000195128"/>
    </source>
</evidence>
<proteinExistence type="predicted"/>
<evidence type="ECO:0008006" key="4">
    <source>
        <dbReference type="Google" id="ProtNLM"/>
    </source>
</evidence>
<protein>
    <recommendedName>
        <fullName evidence="4">DUF1534 domain-containing protein</fullName>
    </recommendedName>
</protein>
<feature type="compositionally biased region" description="Basic and acidic residues" evidence="1">
    <location>
        <begin position="13"/>
        <end position="26"/>
    </location>
</feature>
<name>A0A244EQJ6_PSESX</name>
<dbReference type="EMBL" id="MTSA01000010">
    <property type="protein sequence ID" value="OUM06767.1"/>
    <property type="molecule type" value="Genomic_DNA"/>
</dbReference>
<reference evidence="2 3" key="1">
    <citation type="submission" date="2017-01" db="EMBL/GenBank/DDBJ databases">
        <authorList>
            <person name="Mah S.A."/>
            <person name="Swanson W.J."/>
            <person name="Moy G.W."/>
            <person name="Vacquier V.D."/>
        </authorList>
    </citation>
    <scope>NUCLEOTIDE SEQUENCE [LARGE SCALE GENOMIC DNA]</scope>
    <source>
        <strain evidence="2">PDD-32b-74</strain>
    </source>
</reference>
<dbReference type="AntiFam" id="ANF00261">
    <property type="entry name" value="Protein of unknown function (DUF1534)"/>
</dbReference>